<dbReference type="Proteomes" id="UP000244309">
    <property type="component" value="Unassembled WGS sequence"/>
</dbReference>
<dbReference type="EC" id="6.1.1.19" evidence="5"/>
<dbReference type="Pfam" id="PF02891">
    <property type="entry name" value="zf-MIZ"/>
    <property type="match status" value="1"/>
</dbReference>
<dbReference type="SUPFAM" id="SSF57850">
    <property type="entry name" value="RING/U-box"/>
    <property type="match status" value="1"/>
</dbReference>
<dbReference type="GO" id="GO:0005634">
    <property type="term" value="C:nucleus"/>
    <property type="evidence" value="ECO:0007669"/>
    <property type="project" value="UniProtKB-SubCell"/>
</dbReference>
<comment type="similarity">
    <text evidence="3">Belongs to the PIAS family.</text>
</comment>
<evidence type="ECO:0000256" key="11">
    <source>
        <dbReference type="ARBA" id="ARBA00022786"/>
    </source>
</evidence>
<dbReference type="VEuPathDB" id="FungiDB:CXQ85_001251"/>
<feature type="compositionally biased region" description="Polar residues" evidence="20">
    <location>
        <begin position="1801"/>
        <end position="1810"/>
    </location>
</feature>
<feature type="compositionally biased region" description="Polar residues" evidence="20">
    <location>
        <begin position="2055"/>
        <end position="2066"/>
    </location>
</feature>
<feature type="compositionally biased region" description="Low complexity" evidence="20">
    <location>
        <begin position="1427"/>
        <end position="1445"/>
    </location>
</feature>
<feature type="compositionally biased region" description="Polar residues" evidence="20">
    <location>
        <begin position="1666"/>
        <end position="1695"/>
    </location>
</feature>
<feature type="compositionally biased region" description="Basic and acidic residues" evidence="20">
    <location>
        <begin position="1601"/>
        <end position="1613"/>
    </location>
</feature>
<evidence type="ECO:0000256" key="8">
    <source>
        <dbReference type="ARBA" id="ARBA00022723"/>
    </source>
</evidence>
<dbReference type="GeneID" id="37006582"/>
<evidence type="ECO:0000256" key="7">
    <source>
        <dbReference type="ARBA" id="ARBA00022679"/>
    </source>
</evidence>
<keyword evidence="6 24" id="KW-0436">Ligase</keyword>
<dbReference type="InterPro" id="IPR035684">
    <property type="entry name" value="ArgRS_core"/>
</dbReference>
<feature type="compositionally biased region" description="Polar residues" evidence="20">
    <location>
        <begin position="1160"/>
        <end position="1197"/>
    </location>
</feature>
<feature type="domain" description="SP-RING-type" evidence="22">
    <location>
        <begin position="936"/>
        <end position="1021"/>
    </location>
</feature>
<dbReference type="InterPro" id="IPR023321">
    <property type="entry name" value="PINIT"/>
</dbReference>
<evidence type="ECO:0000256" key="17">
    <source>
        <dbReference type="ARBA" id="ARBA00033033"/>
    </source>
</evidence>
<sequence length="2066" mass="224946">MSVNTITQSLASLGLKQTEAPSEASHPDYNVVDVMRNYITDEVHSITGIAKDVIFPALDQPNVMEKGDLLVPLPRLRLPKGTDFKAKAAEIAEKFNKGGFISDVKAEGQFLQFFFEPKTLFNLVVKDSLVRTSEYGYLPLGVGKKVVIEFSSPNIAKPFHAGHLRSTIIGGFLSNLYEKAGWDVKRVNYLGDWGKQFGLLAVGFEKYGDEEKLASDPINHLFEVYVKVNKDITEEGEIEGGTNDKARAYFRSMENGDENALKIWKRFRELSIEKYIDTYGRLNINYDTYSGESQVSQESMKNVTKIFTEKGLIHEDRGAKLIDLTKFNKKLGKCLVEKSDGTSLYLTRDVGEAIRRKELFNFDKMIYVIASQQDLHTAQFFEILKQMGFDWAKNLEHVNFGMVQGMSTRKGTVVFLDNILEETKDKMHEVMKRNESKYEQIEDPEKVADLVGISAVMIQDMQAKRINNYEFKWDRMLSFEGDTGPYLQYAHSRLSSMQRKANISEEKLQNANFDLLTEPCAASLVRVLAQYPDAIKKALKTNEPSAIVTYLFNLTHIVSQCYDILWVAGQEEELATARLALYASAKQVLNNGMKLLGLTPMSQPSSSTLQSRSALSAMEFESTLTFFRLLKVSQLKDLCKSVGLALKGKKQDLLDRLEQYTRSCYAAGENIRLLAIRSVVLKMLNHDPVPDFHNLCHALQSGLIDFQQLSQQNIQQNTRLTSGMGQVTQRKVPPQQSPSNHPMAGGYSSGNTSHGSLYYPRYTGPMLLFPSTLFYQLIRMVHGFPYMMVASKGRNVCNVPVSLNPEEIELLQSQPDARLYLFSGLSSTPNPAKTPIQFPPIEIHVDGINTKQYVKGLKGKPGTCRPADLTKYVNNLRRQFTVNIVYSDAMEPYILYMYIVHAKTPETLVESIENGGSHIPSEVTTRAIQRDYESNQDDDIVMDTSSISLRCPLTYARMKHPMKSTSCDHVQCFDGLSFLTMQERIPSWICPVCSAQIDQNSLAVSDYMKDILSKTSEEVDTVMLNTDGSWAIQTEGDVNPKNESPAAPPKSPSAAASVPPASEKSVEPNESIEVISLDSDSEDEASPPPPPQAQSSEPPKPAERSAQHSPQLQPSPSNQFRPPPQVQSNQGQPQPSYQRQHHTTNENVQRHLSQQHRRPSNASVASTASDASGHSQRPAPSNPNRMNSPVMQPSSWRNDGRTGSIASNASGMSGMSGLSGLSGNSGMSGMSANSGMSGMSAQSGMSGMSGRSAMSNLSARTGLSALNSLGGSPANGRNDAPGFHRTPPISHASPPPSHQSPPNQGNGRPQLPQPQYSSSFPQARGPNQSLPLPPALTSESNWNGNAQEKPVEVEDLSSDNEPLANRHDTPDDVPLIQHRRRKAPVIPDEHDSSSEARPSLPSLRTATQPDPRSRDVHMSPPSVSNRSTSASSHVSPSVSHQGSPVLPAPGNTSQQGVTRLPSINTLTPGLRQNASPVSREAFQPRWPQSNGSGNASGSASASASGSGTENGSAAPSNASEIGRPSLSPYMNPQPIVNNQNMLPLHPSAPKPVFGWRINNGTPNAAAKSNGEEQRADSTKPPTKPSSPQSDQTNRTTAVGESTDRTGSESRNADEAQQEPAGSAQSTAMEKPGPVPLQTGDSNGSHSGSSPVVVASDSASSIPGEGTQANEKTNSFEQRARSTSSIPQRPSDSENGGTDKRPSLQSQHHSTGNVGSDNSENNRQNAIAERYRQLISTSSSLINNYNRMALNPSQNPPNNSGIPVRPSLPQSSSPPLTTPSRPSSNGPSQAQSAHGSNERPQESATSDTSNKAAPAAPAAPSEQRVVNQQFKLNRDLQGNESSVVSVSPLNTSKQSGDQPQKTTEQTSSNNNGAQEKPSGPTIIVRNDGPPKAQVATNKAESLPEKPSEKTQLEQGRSSAPTAHPQPARSENYSRSAFDVLTEEDALEKIRGVLGIEVSGNILRSRSPFAKVAAAAAANTESERPQPAQTAPQATPEANRVQEQHNGDSTSPIDSRIEQMSIETPSGKKRSISNSSSERSWNKRLNRQGSKKFDPSEINSSQIIELDD</sequence>
<feature type="compositionally biased region" description="Polar residues" evidence="20">
    <location>
        <begin position="1337"/>
        <end position="1346"/>
    </location>
</feature>
<dbReference type="InterPro" id="IPR009080">
    <property type="entry name" value="tRNAsynth_Ia_anticodon-bd"/>
</dbReference>
<gene>
    <name evidence="24" type="ORF">CXQ85_001251</name>
</gene>
<evidence type="ECO:0000256" key="3">
    <source>
        <dbReference type="ARBA" id="ARBA00005383"/>
    </source>
</evidence>
<feature type="compositionally biased region" description="Polar residues" evidence="20">
    <location>
        <begin position="720"/>
        <end position="729"/>
    </location>
</feature>
<dbReference type="SUPFAM" id="SSF55190">
    <property type="entry name" value="Arginyl-tRNA synthetase (ArgRS), N-terminal 'additional' domain"/>
    <property type="match status" value="1"/>
</dbReference>
<evidence type="ECO:0000256" key="19">
    <source>
        <dbReference type="PROSITE-ProRule" id="PRU00452"/>
    </source>
</evidence>
<dbReference type="Gene3D" id="3.30.1360.70">
    <property type="entry name" value="Arginyl tRNA synthetase N-terminal domain"/>
    <property type="match status" value="1"/>
</dbReference>
<protein>
    <recommendedName>
        <fullName evidence="5">arginine--tRNA ligase</fullName>
        <ecNumber evidence="5">6.1.1.19</ecNumber>
    </recommendedName>
    <alternativeName>
        <fullName evidence="17">Arginyl-tRNA synthetase</fullName>
    </alternativeName>
</protein>
<dbReference type="Pfam" id="PF02037">
    <property type="entry name" value="SAP"/>
    <property type="match status" value="1"/>
</dbReference>
<name>A0A2V1AM35_9ASCO</name>
<dbReference type="CDD" id="cd00671">
    <property type="entry name" value="ArgRS_core"/>
    <property type="match status" value="1"/>
</dbReference>
<keyword evidence="13" id="KW-0067">ATP-binding</keyword>
<evidence type="ECO:0000313" key="25">
    <source>
        <dbReference type="Proteomes" id="UP000244309"/>
    </source>
</evidence>
<feature type="compositionally biased region" description="Basic and acidic residues" evidence="20">
    <location>
        <begin position="1900"/>
        <end position="1910"/>
    </location>
</feature>
<feature type="compositionally biased region" description="Polar residues" evidence="20">
    <location>
        <begin position="1823"/>
        <end position="1872"/>
    </location>
</feature>
<feature type="region of interest" description="Disordered" evidence="20">
    <location>
        <begin position="720"/>
        <end position="747"/>
    </location>
</feature>
<dbReference type="SMART" id="SM00836">
    <property type="entry name" value="DALR_1"/>
    <property type="match status" value="1"/>
</dbReference>
<dbReference type="PROSITE" id="PS50800">
    <property type="entry name" value="SAP"/>
    <property type="match status" value="1"/>
</dbReference>
<dbReference type="SUPFAM" id="SSF52374">
    <property type="entry name" value="Nucleotidylyl transferase"/>
    <property type="match status" value="1"/>
</dbReference>
<comment type="subcellular location">
    <subcellularLocation>
        <location evidence="1">Nucleus</location>
    </subcellularLocation>
</comment>
<evidence type="ECO:0000256" key="13">
    <source>
        <dbReference type="ARBA" id="ARBA00022840"/>
    </source>
</evidence>
<feature type="compositionally biased region" description="Polar residues" evidence="20">
    <location>
        <begin position="1702"/>
        <end position="1724"/>
    </location>
</feature>
<feature type="compositionally biased region" description="Polar residues" evidence="20">
    <location>
        <begin position="1107"/>
        <end position="1138"/>
    </location>
</feature>
<feature type="compositionally biased region" description="Polar residues" evidence="20">
    <location>
        <begin position="1528"/>
        <end position="1541"/>
    </location>
</feature>
<feature type="domain" description="SAP" evidence="21">
    <location>
        <begin position="627"/>
        <end position="661"/>
    </location>
</feature>
<dbReference type="Gene3D" id="1.10.730.10">
    <property type="entry name" value="Isoleucyl-tRNA Synthetase, Domain 1"/>
    <property type="match status" value="1"/>
</dbReference>
<dbReference type="GO" id="GO:0004814">
    <property type="term" value="F:arginine-tRNA ligase activity"/>
    <property type="evidence" value="ECO:0007669"/>
    <property type="project" value="UniProtKB-EC"/>
</dbReference>
<evidence type="ECO:0000256" key="18">
    <source>
        <dbReference type="ARBA" id="ARBA00049339"/>
    </source>
</evidence>
<keyword evidence="12" id="KW-0862">Zinc</keyword>
<dbReference type="InterPro" id="IPR013083">
    <property type="entry name" value="Znf_RING/FYVE/PHD"/>
</dbReference>
<comment type="catalytic activity">
    <reaction evidence="18">
        <text>tRNA(Arg) + L-arginine + ATP = L-arginyl-tRNA(Arg) + AMP + diphosphate</text>
        <dbReference type="Rhea" id="RHEA:20301"/>
        <dbReference type="Rhea" id="RHEA-COMP:9658"/>
        <dbReference type="Rhea" id="RHEA-COMP:9673"/>
        <dbReference type="ChEBI" id="CHEBI:30616"/>
        <dbReference type="ChEBI" id="CHEBI:32682"/>
        <dbReference type="ChEBI" id="CHEBI:33019"/>
        <dbReference type="ChEBI" id="CHEBI:78442"/>
        <dbReference type="ChEBI" id="CHEBI:78513"/>
        <dbReference type="ChEBI" id="CHEBI:456215"/>
        <dbReference type="EC" id="6.1.1.19"/>
    </reaction>
</comment>
<evidence type="ECO:0000256" key="9">
    <source>
        <dbReference type="ARBA" id="ARBA00022741"/>
    </source>
</evidence>
<keyword evidence="16" id="KW-0539">Nucleus</keyword>
<dbReference type="PRINTS" id="PR01038">
    <property type="entry name" value="TRNASYNTHARG"/>
</dbReference>
<dbReference type="InterPro" id="IPR001278">
    <property type="entry name" value="Arg-tRNA-ligase"/>
</dbReference>
<evidence type="ECO:0000256" key="14">
    <source>
        <dbReference type="ARBA" id="ARBA00022917"/>
    </source>
</evidence>
<feature type="compositionally biased region" description="Low complexity" evidence="20">
    <location>
        <begin position="1489"/>
        <end position="1514"/>
    </location>
</feature>
<dbReference type="InterPro" id="IPR038654">
    <property type="entry name" value="PINIT_sf"/>
</dbReference>
<feature type="compositionally biased region" description="Polar residues" evidence="20">
    <location>
        <begin position="1745"/>
        <end position="1760"/>
    </location>
</feature>
<dbReference type="SMART" id="SM01016">
    <property type="entry name" value="Arg_tRNA_synt_N"/>
    <property type="match status" value="1"/>
</dbReference>
<feature type="compositionally biased region" description="Low complexity" evidence="20">
    <location>
        <begin position="1052"/>
        <end position="1063"/>
    </location>
</feature>
<dbReference type="FunFam" id="1.10.730.10:FF:000006">
    <property type="entry name" value="Arginyl-tRNA synthetase 2, mitochondrial"/>
    <property type="match status" value="1"/>
</dbReference>
<feature type="compositionally biased region" description="Polar residues" evidence="20">
    <location>
        <begin position="1303"/>
        <end position="1330"/>
    </location>
</feature>
<dbReference type="InterPro" id="IPR036361">
    <property type="entry name" value="SAP_dom_sf"/>
</dbReference>
<dbReference type="InterPro" id="IPR004181">
    <property type="entry name" value="Znf_MIZ"/>
</dbReference>
<dbReference type="InterPro" id="IPR005148">
    <property type="entry name" value="Arg-tRNA-synth_N"/>
</dbReference>
<feature type="compositionally biased region" description="Low complexity" evidence="20">
    <location>
        <begin position="1762"/>
        <end position="1783"/>
    </location>
</feature>
<dbReference type="GO" id="GO:0032543">
    <property type="term" value="P:mitochondrial translation"/>
    <property type="evidence" value="ECO:0007669"/>
    <property type="project" value="TreeGrafter"/>
</dbReference>
<evidence type="ECO:0000259" key="23">
    <source>
        <dbReference type="PROSITE" id="PS51466"/>
    </source>
</evidence>
<feature type="region of interest" description="Disordered" evidence="20">
    <location>
        <begin position="1971"/>
        <end position="2066"/>
    </location>
</feature>
<dbReference type="GO" id="GO:0006420">
    <property type="term" value="P:arginyl-tRNA aminoacylation"/>
    <property type="evidence" value="ECO:0007669"/>
    <property type="project" value="InterPro"/>
</dbReference>
<dbReference type="PANTHER" id="PTHR11956">
    <property type="entry name" value="ARGINYL-TRNA SYNTHETASE"/>
    <property type="match status" value="1"/>
</dbReference>
<proteinExistence type="inferred from homology"/>
<keyword evidence="11" id="KW-0833">Ubl conjugation pathway</keyword>
<dbReference type="Pfam" id="PF14324">
    <property type="entry name" value="PINIT"/>
    <property type="match status" value="1"/>
</dbReference>
<dbReference type="FunFam" id="3.40.50.620:FF:000058">
    <property type="entry name" value="Mitochondrial arginyl-tRNA synthetase"/>
    <property type="match status" value="1"/>
</dbReference>
<dbReference type="OrthoDB" id="68056at2759"/>
<dbReference type="InterPro" id="IPR001412">
    <property type="entry name" value="aa-tRNA-synth_I_CS"/>
</dbReference>
<evidence type="ECO:0000256" key="5">
    <source>
        <dbReference type="ARBA" id="ARBA00012837"/>
    </source>
</evidence>
<dbReference type="InterPro" id="IPR036695">
    <property type="entry name" value="Arg-tRNA-synth_N_sf"/>
</dbReference>
<dbReference type="PROSITE" id="PS51044">
    <property type="entry name" value="ZF_SP_RING"/>
    <property type="match status" value="1"/>
</dbReference>
<keyword evidence="8" id="KW-0479">Metal-binding</keyword>
<dbReference type="InterPro" id="IPR014729">
    <property type="entry name" value="Rossmann-like_a/b/a_fold"/>
</dbReference>
<feature type="compositionally biased region" description="Polar residues" evidence="20">
    <location>
        <begin position="1784"/>
        <end position="1794"/>
    </location>
</feature>
<feature type="compositionally biased region" description="Polar residues" evidence="20">
    <location>
        <begin position="1450"/>
        <end position="1476"/>
    </location>
</feature>
<evidence type="ECO:0000256" key="12">
    <source>
        <dbReference type="ARBA" id="ARBA00022833"/>
    </source>
</evidence>
<evidence type="ECO:0000256" key="20">
    <source>
        <dbReference type="SAM" id="MobiDB-lite"/>
    </source>
</evidence>
<feature type="region of interest" description="Disordered" evidence="20">
    <location>
        <begin position="1032"/>
        <end position="1730"/>
    </location>
</feature>
<evidence type="ECO:0000313" key="24">
    <source>
        <dbReference type="EMBL" id="PVH18959.1"/>
    </source>
</evidence>
<dbReference type="GO" id="GO:0016925">
    <property type="term" value="P:protein sumoylation"/>
    <property type="evidence" value="ECO:0007669"/>
    <property type="project" value="UniProtKB-UniPathway"/>
</dbReference>
<dbReference type="Pfam" id="PF03485">
    <property type="entry name" value="Arg_tRNA_synt_N"/>
    <property type="match status" value="1"/>
</dbReference>
<dbReference type="CDD" id="cd07956">
    <property type="entry name" value="Anticodon_Ia_Arg"/>
    <property type="match status" value="1"/>
</dbReference>
<feature type="compositionally biased region" description="Low complexity" evidence="20">
    <location>
        <begin position="1203"/>
        <end position="1256"/>
    </location>
</feature>
<comment type="pathway">
    <text evidence="2">Protein modification; protein sumoylation.</text>
</comment>
<evidence type="ECO:0000256" key="2">
    <source>
        <dbReference type="ARBA" id="ARBA00004718"/>
    </source>
</evidence>
<keyword evidence="14" id="KW-0648">Protein biosynthesis</keyword>
<dbReference type="GO" id="GO:0016740">
    <property type="term" value="F:transferase activity"/>
    <property type="evidence" value="ECO:0007669"/>
    <property type="project" value="UniProtKB-KW"/>
</dbReference>
<dbReference type="PROSITE" id="PS00178">
    <property type="entry name" value="AA_TRNA_LIGASE_I"/>
    <property type="match status" value="1"/>
</dbReference>
<organism evidence="24 25">
    <name type="scientific">Candidozyma haemuli</name>
    <dbReference type="NCBI Taxonomy" id="45357"/>
    <lineage>
        <taxon>Eukaryota</taxon>
        <taxon>Fungi</taxon>
        <taxon>Dikarya</taxon>
        <taxon>Ascomycota</taxon>
        <taxon>Saccharomycotina</taxon>
        <taxon>Pichiomycetes</taxon>
        <taxon>Metschnikowiaceae</taxon>
        <taxon>Candidozyma</taxon>
    </lineage>
</organism>
<keyword evidence="10 19" id="KW-0863">Zinc-finger</keyword>
<keyword evidence="25" id="KW-1185">Reference proteome</keyword>
<dbReference type="Pfam" id="PF05746">
    <property type="entry name" value="DALR_1"/>
    <property type="match status" value="1"/>
</dbReference>
<dbReference type="GO" id="GO:0008270">
    <property type="term" value="F:zinc ion binding"/>
    <property type="evidence" value="ECO:0007669"/>
    <property type="project" value="UniProtKB-KW"/>
</dbReference>
<dbReference type="Gene3D" id="2.60.120.780">
    <property type="entry name" value="PINIT domain"/>
    <property type="match status" value="1"/>
</dbReference>
<dbReference type="Gene3D" id="3.40.50.620">
    <property type="entry name" value="HUPs"/>
    <property type="match status" value="1"/>
</dbReference>
<dbReference type="GO" id="GO:0005524">
    <property type="term" value="F:ATP binding"/>
    <property type="evidence" value="ECO:0007669"/>
    <property type="project" value="UniProtKB-KW"/>
</dbReference>
<evidence type="ECO:0000259" key="21">
    <source>
        <dbReference type="PROSITE" id="PS50800"/>
    </source>
</evidence>
<reference evidence="24 25" key="1">
    <citation type="submission" date="2017-12" db="EMBL/GenBank/DDBJ databases">
        <title>Genome Sequence of a Multidrug-Resistant Candida haemulonii Isolate from a Patient with Chronic Leg Ulcers in Israel.</title>
        <authorList>
            <person name="Chow N.A."/>
            <person name="Gade L."/>
            <person name="Batra D."/>
            <person name="Rowe L.A."/>
            <person name="Ben-Ami R."/>
            <person name="Loparev V.N."/>
            <person name="Litvintseva A.P."/>
        </authorList>
    </citation>
    <scope>NUCLEOTIDE SEQUENCE [LARGE SCALE GENOMIC DNA]</scope>
    <source>
        <strain evidence="24 25">B11899</strain>
    </source>
</reference>
<dbReference type="PROSITE" id="PS51466">
    <property type="entry name" value="PINIT"/>
    <property type="match status" value="1"/>
</dbReference>
<dbReference type="SMART" id="SM00513">
    <property type="entry name" value="SAP"/>
    <property type="match status" value="1"/>
</dbReference>
<evidence type="ECO:0000256" key="10">
    <source>
        <dbReference type="ARBA" id="ARBA00022771"/>
    </source>
</evidence>
<keyword evidence="15" id="KW-0030">Aminoacyl-tRNA synthetase</keyword>
<evidence type="ECO:0000256" key="16">
    <source>
        <dbReference type="ARBA" id="ARBA00023242"/>
    </source>
</evidence>
<dbReference type="Gene3D" id="3.30.40.10">
    <property type="entry name" value="Zinc/RING finger domain, C3HC4 (zinc finger)"/>
    <property type="match status" value="1"/>
</dbReference>
<feature type="domain" description="PINIT" evidence="23">
    <location>
        <begin position="754"/>
        <end position="903"/>
    </location>
</feature>
<dbReference type="InterPro" id="IPR008909">
    <property type="entry name" value="DALR_anticod-bd"/>
</dbReference>
<feature type="compositionally biased region" description="Low complexity" evidence="20">
    <location>
        <begin position="1983"/>
        <end position="1994"/>
    </location>
</feature>
<dbReference type="InterPro" id="IPR003034">
    <property type="entry name" value="SAP_dom"/>
</dbReference>
<keyword evidence="7" id="KW-0808">Transferase</keyword>
<dbReference type="Gene3D" id="1.10.720.30">
    <property type="entry name" value="SAP domain"/>
    <property type="match status" value="1"/>
</dbReference>
<evidence type="ECO:0000256" key="4">
    <source>
        <dbReference type="ARBA" id="ARBA00005594"/>
    </source>
</evidence>
<dbReference type="SUPFAM" id="SSF68906">
    <property type="entry name" value="SAP domain"/>
    <property type="match status" value="1"/>
</dbReference>
<accession>A0A2V1AM35</accession>
<evidence type="ECO:0000256" key="6">
    <source>
        <dbReference type="ARBA" id="ARBA00022598"/>
    </source>
</evidence>
<evidence type="ECO:0000256" key="15">
    <source>
        <dbReference type="ARBA" id="ARBA00023146"/>
    </source>
</evidence>
<feature type="compositionally biased region" description="Low complexity" evidence="20">
    <location>
        <begin position="1646"/>
        <end position="1660"/>
    </location>
</feature>
<evidence type="ECO:0000256" key="1">
    <source>
        <dbReference type="ARBA" id="ARBA00004123"/>
    </source>
</evidence>
<dbReference type="HAMAP" id="MF_00123">
    <property type="entry name" value="Arg_tRNA_synth"/>
    <property type="match status" value="1"/>
</dbReference>
<dbReference type="Pfam" id="PF00750">
    <property type="entry name" value="tRNA-synt_1d"/>
    <property type="match status" value="1"/>
</dbReference>
<keyword evidence="9" id="KW-0547">Nucleotide-binding</keyword>
<feature type="compositionally biased region" description="Polar residues" evidence="20">
    <location>
        <begin position="1257"/>
        <end position="1270"/>
    </location>
</feature>
<evidence type="ECO:0000259" key="22">
    <source>
        <dbReference type="PROSITE" id="PS51044"/>
    </source>
</evidence>
<comment type="similarity">
    <text evidence="4">Belongs to the class-I aminoacyl-tRNA synthetase family.</text>
</comment>
<dbReference type="EMBL" id="PKFO01000001">
    <property type="protein sequence ID" value="PVH18959.1"/>
    <property type="molecule type" value="Genomic_DNA"/>
</dbReference>
<dbReference type="UniPathway" id="UPA00886"/>
<dbReference type="GO" id="GO:0005739">
    <property type="term" value="C:mitochondrion"/>
    <property type="evidence" value="ECO:0007669"/>
    <property type="project" value="TreeGrafter"/>
</dbReference>
<dbReference type="SUPFAM" id="SSF47323">
    <property type="entry name" value="Anticodon-binding domain of a subclass of class I aminoacyl-tRNA synthetases"/>
    <property type="match status" value="1"/>
</dbReference>
<dbReference type="RefSeq" id="XP_025339899.1">
    <property type="nucleotide sequence ID" value="XM_025484968.1"/>
</dbReference>
<feature type="region of interest" description="Disordered" evidence="20">
    <location>
        <begin position="1745"/>
        <end position="1934"/>
    </location>
</feature>
<dbReference type="STRING" id="45357.A0A2V1AM35"/>
<comment type="caution">
    <text evidence="24">The sequence shown here is derived from an EMBL/GenBank/DDBJ whole genome shotgun (WGS) entry which is preliminary data.</text>
</comment>
<dbReference type="NCBIfam" id="TIGR00456">
    <property type="entry name" value="argS"/>
    <property type="match status" value="1"/>
</dbReference>
<dbReference type="PANTHER" id="PTHR11956:SF11">
    <property type="entry name" value="ARGININE--TRNA LIGASE, MITOCHONDRIAL-RELATED"/>
    <property type="match status" value="1"/>
</dbReference>